<evidence type="ECO:0000313" key="5">
    <source>
        <dbReference type="EMBL" id="MCC9033850.1"/>
    </source>
</evidence>
<name>A0A9Q3YUM9_9FLAO</name>
<accession>A0A9Q3YUM9</accession>
<dbReference type="Pfam" id="PF20009">
    <property type="entry name" value="GEVED"/>
    <property type="match status" value="1"/>
</dbReference>
<reference evidence="4" key="3">
    <citation type="submission" date="2024-05" db="EMBL/GenBank/DDBJ databases">
        <title>Description of novel Chryseobacterium sp. strain C-2.</title>
        <authorList>
            <person name="Saticioglu I.B."/>
        </authorList>
    </citation>
    <scope>NUCLEOTIDE SEQUENCE</scope>
    <source>
        <strain evidence="4">C-2</strain>
    </source>
</reference>
<dbReference type="InterPro" id="IPR026444">
    <property type="entry name" value="Secre_tail"/>
</dbReference>
<dbReference type="EMBL" id="JACXXP010000019">
    <property type="protein sequence ID" value="MBD3905793.1"/>
    <property type="molecule type" value="Genomic_DNA"/>
</dbReference>
<evidence type="ECO:0000256" key="1">
    <source>
        <dbReference type="ARBA" id="ARBA00022729"/>
    </source>
</evidence>
<dbReference type="AlphaFoldDB" id="A0A9Q3YUM9"/>
<evidence type="ECO:0000259" key="3">
    <source>
        <dbReference type="Pfam" id="PF20009"/>
    </source>
</evidence>
<reference evidence="6" key="2">
    <citation type="submission" date="2023-07" db="EMBL/GenBank/DDBJ databases">
        <title>Description of novel Chryseobacterium sp. strain C-2.</title>
        <authorList>
            <person name="Saticioglu I.B."/>
        </authorList>
    </citation>
    <scope>NUCLEOTIDE SEQUENCE [LARGE SCALE GENOMIC DNA]</scope>
    <source>
        <strain evidence="6">C-2</strain>
    </source>
</reference>
<feature type="domain" description="GEVED" evidence="3">
    <location>
        <begin position="126"/>
        <end position="217"/>
    </location>
</feature>
<evidence type="ECO:0000313" key="6">
    <source>
        <dbReference type="Proteomes" id="UP000603715"/>
    </source>
</evidence>
<keyword evidence="1" id="KW-0732">Signal</keyword>
<proteinExistence type="predicted"/>
<dbReference type="InterPro" id="IPR045474">
    <property type="entry name" value="GEVED"/>
</dbReference>
<comment type="caution">
    <text evidence="5">The sequence shown here is derived from an EMBL/GenBank/DDBJ whole genome shotgun (WGS) entry which is preliminary data.</text>
</comment>
<feature type="domain" description="Secretion system C-terminal sorting" evidence="2">
    <location>
        <begin position="237"/>
        <end position="303"/>
    </location>
</feature>
<dbReference type="Proteomes" id="UP001107960">
    <property type="component" value="Unassembled WGS sequence"/>
</dbReference>
<evidence type="ECO:0000313" key="7">
    <source>
        <dbReference type="Proteomes" id="UP001107960"/>
    </source>
</evidence>
<organism evidence="5 7">
    <name type="scientific">Chryseobacterium muglaense</name>
    <dbReference type="NCBI Taxonomy" id="2893752"/>
    <lineage>
        <taxon>Bacteria</taxon>
        <taxon>Pseudomonadati</taxon>
        <taxon>Bacteroidota</taxon>
        <taxon>Flavobacteriia</taxon>
        <taxon>Flavobacteriales</taxon>
        <taxon>Weeksellaceae</taxon>
        <taxon>Chryseobacterium group</taxon>
        <taxon>Chryseobacterium</taxon>
    </lineage>
</organism>
<gene>
    <name evidence="4" type="ORF">IEW27_14495</name>
    <name evidence="5" type="ORF">LNP80_06205</name>
</gene>
<sequence length="305" mass="33042">MMTNRLLKLLKKTVTKTKLSLFGALVLSGWQMNANRAAGDYYLSFNNFEIQFSGNVNSFCLPSFQYNSDGNMITKVTFNTIDNISPATSGTTPKYEDFTAVSTDLNQGNTYQISVKGPSSTFPSDVMVYIDFNHNGIFDDAGESFYIGQLAAANPANANTITSNIAIPSTATLGNTKMRLVKNTNIAAYSNPSAPNSISGPCATDLRAGQVEDYTVNIIAGSLSTTENNILKGGIKIYPNPTTSIIKIDSKEKIKSFELYNISGQLIEKGGKVEEISLENNASGVYIIKIILENNEVSVSKVIKK</sequence>
<dbReference type="Proteomes" id="UP000603715">
    <property type="component" value="Unassembled WGS sequence"/>
</dbReference>
<keyword evidence="6" id="KW-1185">Reference proteome</keyword>
<evidence type="ECO:0000313" key="4">
    <source>
        <dbReference type="EMBL" id="MBD3905793.1"/>
    </source>
</evidence>
<evidence type="ECO:0000259" key="2">
    <source>
        <dbReference type="Pfam" id="PF18962"/>
    </source>
</evidence>
<dbReference type="Pfam" id="PF18962">
    <property type="entry name" value="Por_Secre_tail"/>
    <property type="match status" value="1"/>
</dbReference>
<reference evidence="5" key="1">
    <citation type="submission" date="2021-11" db="EMBL/GenBank/DDBJ databases">
        <title>Description of novel Chryseobacterium species.</title>
        <authorList>
            <person name="Saticioglu I.B."/>
            <person name="Ay H."/>
            <person name="Altun S."/>
            <person name="Duman M."/>
        </authorList>
    </citation>
    <scope>NUCLEOTIDE SEQUENCE</scope>
    <source>
        <strain evidence="5">C-39</strain>
    </source>
</reference>
<dbReference type="EMBL" id="JAJJML010000001">
    <property type="protein sequence ID" value="MCC9033850.1"/>
    <property type="molecule type" value="Genomic_DNA"/>
</dbReference>
<dbReference type="RefSeq" id="WP_191180225.1">
    <property type="nucleotide sequence ID" value="NZ_JACXXP010000019.1"/>
</dbReference>
<protein>
    <submittedName>
        <fullName evidence="5">T9SS type A sorting domain-containing protein</fullName>
    </submittedName>
</protein>
<dbReference type="NCBIfam" id="TIGR04183">
    <property type="entry name" value="Por_Secre_tail"/>
    <property type="match status" value="1"/>
</dbReference>